<dbReference type="InterPro" id="IPR050613">
    <property type="entry name" value="Sec_Metabolite_Reg"/>
</dbReference>
<dbReference type="InterPro" id="IPR001138">
    <property type="entry name" value="Zn2Cys6_DnaBD"/>
</dbReference>
<dbReference type="Pfam" id="PF04082">
    <property type="entry name" value="Fungal_trans"/>
    <property type="match status" value="1"/>
</dbReference>
<feature type="region of interest" description="Disordered" evidence="4">
    <location>
        <begin position="1"/>
        <end position="24"/>
    </location>
</feature>
<dbReference type="CDD" id="cd00067">
    <property type="entry name" value="GAL4"/>
    <property type="match status" value="1"/>
</dbReference>
<organism evidence="6 7">
    <name type="scientific">Fusarium oxysporum f. sp. cepae</name>
    <dbReference type="NCBI Taxonomy" id="396571"/>
    <lineage>
        <taxon>Eukaryota</taxon>
        <taxon>Fungi</taxon>
        <taxon>Dikarya</taxon>
        <taxon>Ascomycota</taxon>
        <taxon>Pezizomycotina</taxon>
        <taxon>Sordariomycetes</taxon>
        <taxon>Hypocreomycetidae</taxon>
        <taxon>Hypocreales</taxon>
        <taxon>Nectriaceae</taxon>
        <taxon>Fusarium</taxon>
        <taxon>Fusarium oxysporum species complex</taxon>
    </lineage>
</organism>
<feature type="compositionally biased region" description="Polar residues" evidence="4">
    <location>
        <begin position="90"/>
        <end position="113"/>
    </location>
</feature>
<evidence type="ECO:0000256" key="1">
    <source>
        <dbReference type="ARBA" id="ARBA00004123"/>
    </source>
</evidence>
<dbReference type="InterPro" id="IPR007219">
    <property type="entry name" value="XnlR_reg_dom"/>
</dbReference>
<reference evidence="6 7" key="1">
    <citation type="journal article" date="2018" name="Sci. Rep.">
        <title>Characterisation of pathogen-specific regions and novel effector candidates in Fusarium oxysporum f. sp. cepae.</title>
        <authorList>
            <person name="Armitage A.D."/>
            <person name="Taylor A."/>
            <person name="Sobczyk M.K."/>
            <person name="Baxter L."/>
            <person name="Greenfield B.P."/>
            <person name="Bates H.J."/>
            <person name="Wilson F."/>
            <person name="Jackson A.C."/>
            <person name="Ott S."/>
            <person name="Harrison R.J."/>
            <person name="Clarkson J.P."/>
        </authorList>
    </citation>
    <scope>NUCLEOTIDE SEQUENCE [LARGE SCALE GENOMIC DNA]</scope>
    <source>
        <strain evidence="6 7">FoC_Fus2</strain>
    </source>
</reference>
<dbReference type="EMBL" id="MRCU01000009">
    <property type="protein sequence ID" value="RKK11469.1"/>
    <property type="molecule type" value="Genomic_DNA"/>
</dbReference>
<evidence type="ECO:0000256" key="2">
    <source>
        <dbReference type="ARBA" id="ARBA00022723"/>
    </source>
</evidence>
<dbReference type="Gene3D" id="4.10.240.10">
    <property type="entry name" value="Zn(2)-C6 fungal-type DNA-binding domain"/>
    <property type="match status" value="1"/>
</dbReference>
<dbReference type="GO" id="GO:0000981">
    <property type="term" value="F:DNA-binding transcription factor activity, RNA polymerase II-specific"/>
    <property type="evidence" value="ECO:0007669"/>
    <property type="project" value="InterPro"/>
</dbReference>
<keyword evidence="2" id="KW-0479">Metal-binding</keyword>
<dbReference type="InterPro" id="IPR036864">
    <property type="entry name" value="Zn2-C6_fun-type_DNA-bd_sf"/>
</dbReference>
<name>A0A3L6N202_FUSOX</name>
<keyword evidence="3" id="KW-0539">Nucleus</keyword>
<evidence type="ECO:0000313" key="7">
    <source>
        <dbReference type="Proteomes" id="UP000270866"/>
    </source>
</evidence>
<feature type="domain" description="Zn(2)-C6 fungal-type" evidence="5">
    <location>
        <begin position="25"/>
        <end position="54"/>
    </location>
</feature>
<dbReference type="PANTHER" id="PTHR31001:SF57">
    <property type="entry name" value="ZN(II)2CYS6 TRANSCRIPTION FACTOR (EUROFUNG)"/>
    <property type="match status" value="1"/>
</dbReference>
<dbReference type="GO" id="GO:0005634">
    <property type="term" value="C:nucleus"/>
    <property type="evidence" value="ECO:0007669"/>
    <property type="project" value="UniProtKB-SubCell"/>
</dbReference>
<dbReference type="AlphaFoldDB" id="A0A3L6N202"/>
<feature type="region of interest" description="Disordered" evidence="4">
    <location>
        <begin position="90"/>
        <end position="127"/>
    </location>
</feature>
<evidence type="ECO:0000256" key="4">
    <source>
        <dbReference type="SAM" id="MobiDB-lite"/>
    </source>
</evidence>
<dbReference type="PROSITE" id="PS50048">
    <property type="entry name" value="ZN2_CY6_FUNGAL_2"/>
    <property type="match status" value="1"/>
</dbReference>
<dbReference type="SMART" id="SM00066">
    <property type="entry name" value="GAL4"/>
    <property type="match status" value="1"/>
</dbReference>
<feature type="region of interest" description="Disordered" evidence="4">
    <location>
        <begin position="168"/>
        <end position="193"/>
    </location>
</feature>
<dbReference type="PROSITE" id="PS00463">
    <property type="entry name" value="ZN2_CY6_FUNGAL_1"/>
    <property type="match status" value="1"/>
</dbReference>
<dbReference type="PANTHER" id="PTHR31001">
    <property type="entry name" value="UNCHARACTERIZED TRANSCRIPTIONAL REGULATORY PROTEIN"/>
    <property type="match status" value="1"/>
</dbReference>
<protein>
    <recommendedName>
        <fullName evidence="5">Zn(2)-C6 fungal-type domain-containing protein</fullName>
    </recommendedName>
</protein>
<proteinExistence type="predicted"/>
<comment type="caution">
    <text evidence="6">The sequence shown here is derived from an EMBL/GenBank/DDBJ whole genome shotgun (WGS) entry which is preliminary data.</text>
</comment>
<sequence length="679" mass="75897">MDADVANGAQQTSAPLPQDHRTSRSCLRCHRRKIRCDKARPCGACSRLGAVCTYPPAHRQAPRRARSTIKDITTRLTSLESSLIAANSGTVNEVPSQAPGTTSTRRASTSVPPVQTEEEENHAEVPSTDLLPVEELVVKDGLSSHYINEVLLSRVVRKDPDIQSALATPRSVDSDATGDMPKSLPFSPRTLLPTRGTSRVAPEHFYPPPYQAMHLWKVFVTSVDPLLKVLHIPTTQIAVYTALHQNFEAAADFHCLLFAIFFAATTALSADDVQHLLSYDKTTALGNFREGFERALEKGNVFEVPTVNALQALGIFLKSHRAINDGRSAWVFSGSVLRAAYTIGLHRDGKDFNFSLFDCEMRRRLFWFLQSLDDRVGEDHGFLYRGSHPGSNTSLPLNINDAALDPNMESMPFGESGWTEMTLTLSMCEINKAKSRLFRMLSGPKSRATDEEREAIMRTAIAHVEHLRQVCNPFVPIQRATLLVSQLIASKLHFVSRQQWLVTTTESRQADCSEEMLSKALEVLELSHKMLTDNLLGDFAWFTETYPQHHMLLYVLWHLSLHPTGPNVDRAWATIEGGFELEKSRLRRQVQNTSGSKWKVLALMEKRARQARKMIDGTEPQGSVSDMTGCGITDAGPSPRPSDDEIEAFTSRLLSDNVNFDIAEWDFTLNNWDWLGNLE</sequence>
<dbReference type="Proteomes" id="UP000270866">
    <property type="component" value="Chromosome 11"/>
</dbReference>
<dbReference type="GO" id="GO:0008270">
    <property type="term" value="F:zinc ion binding"/>
    <property type="evidence" value="ECO:0007669"/>
    <property type="project" value="InterPro"/>
</dbReference>
<accession>A0A3L6N202</accession>
<gene>
    <name evidence="6" type="ORF">BFJ65_g13350</name>
</gene>
<evidence type="ECO:0000256" key="3">
    <source>
        <dbReference type="ARBA" id="ARBA00023242"/>
    </source>
</evidence>
<dbReference type="CDD" id="cd12148">
    <property type="entry name" value="fungal_TF_MHR"/>
    <property type="match status" value="1"/>
</dbReference>
<dbReference type="SUPFAM" id="SSF57701">
    <property type="entry name" value="Zn2/Cys6 DNA-binding domain"/>
    <property type="match status" value="1"/>
</dbReference>
<dbReference type="Pfam" id="PF00172">
    <property type="entry name" value="Zn_clus"/>
    <property type="match status" value="1"/>
</dbReference>
<dbReference type="GO" id="GO:0006351">
    <property type="term" value="P:DNA-templated transcription"/>
    <property type="evidence" value="ECO:0007669"/>
    <property type="project" value="InterPro"/>
</dbReference>
<dbReference type="GO" id="GO:0003677">
    <property type="term" value="F:DNA binding"/>
    <property type="evidence" value="ECO:0007669"/>
    <property type="project" value="InterPro"/>
</dbReference>
<comment type="subcellular location">
    <subcellularLocation>
        <location evidence="1">Nucleus</location>
    </subcellularLocation>
</comment>
<evidence type="ECO:0000313" key="6">
    <source>
        <dbReference type="EMBL" id="RKK11469.1"/>
    </source>
</evidence>
<evidence type="ECO:0000259" key="5">
    <source>
        <dbReference type="PROSITE" id="PS50048"/>
    </source>
</evidence>